<sequence length="378" mass="41572">MSGPLRTTSPYSIRGSSSGATAGSHSSRFSPYTMVSSPRVPAMQSVTGSPPSPRVAPHIKLAREQQRIAHNLTSYDDSIEQLVTYSYPIDDDGNPIAPELLRAHSKTTSLPTAHCFCGRQCRWLAPRGGHLKDKHAFVCHSSYEDRNRCNFFVCVEEILEKRDIRYENYDRLKLPTGPVTPLRKAQKAISISTLSSGSSGDNHSSPNAPRMSKRELPIDSDVFGVLGYVSPLGSPANDWRGSQPDPSSKSKGKRAIKGEVIDLTSSSGSANSSPSRSRDLTWSGYSLQMPGKEESGSSRAYDKALHMWSPPPDDDLRLSPVRYVVPARGAAQVEEDLMSPEGVSAVEFWDLWQKCDGCDRIILGWMFDDHTVCDLTRP</sequence>
<protein>
    <submittedName>
        <fullName evidence="2">Uncharacterized protein</fullName>
    </submittedName>
</protein>
<feature type="compositionally biased region" description="Polar residues" evidence="1">
    <location>
        <begin position="1"/>
        <end position="11"/>
    </location>
</feature>
<feature type="region of interest" description="Disordered" evidence="1">
    <location>
        <begin position="184"/>
        <end position="213"/>
    </location>
</feature>
<evidence type="ECO:0000313" key="3">
    <source>
        <dbReference type="Proteomes" id="UP000076532"/>
    </source>
</evidence>
<feature type="region of interest" description="Disordered" evidence="1">
    <location>
        <begin position="1"/>
        <end position="56"/>
    </location>
</feature>
<reference evidence="2 3" key="1">
    <citation type="journal article" date="2016" name="Mol. Biol. Evol.">
        <title>Comparative Genomics of Early-Diverging Mushroom-Forming Fungi Provides Insights into the Origins of Lignocellulose Decay Capabilities.</title>
        <authorList>
            <person name="Nagy L.G."/>
            <person name="Riley R."/>
            <person name="Tritt A."/>
            <person name="Adam C."/>
            <person name="Daum C."/>
            <person name="Floudas D."/>
            <person name="Sun H."/>
            <person name="Yadav J.S."/>
            <person name="Pangilinan J."/>
            <person name="Larsson K.H."/>
            <person name="Matsuura K."/>
            <person name="Barry K."/>
            <person name="Labutti K."/>
            <person name="Kuo R."/>
            <person name="Ohm R.A."/>
            <person name="Bhattacharya S.S."/>
            <person name="Shirouzu T."/>
            <person name="Yoshinaga Y."/>
            <person name="Martin F.M."/>
            <person name="Grigoriev I.V."/>
            <person name="Hibbett D.S."/>
        </authorList>
    </citation>
    <scope>NUCLEOTIDE SEQUENCE [LARGE SCALE GENOMIC DNA]</scope>
    <source>
        <strain evidence="2 3">CBS 109695</strain>
    </source>
</reference>
<gene>
    <name evidence="2" type="ORF">FIBSPDRAFT_967714</name>
</gene>
<keyword evidence="3" id="KW-1185">Reference proteome</keyword>
<proteinExistence type="predicted"/>
<feature type="compositionally biased region" description="Low complexity" evidence="1">
    <location>
        <begin position="12"/>
        <end position="28"/>
    </location>
</feature>
<dbReference type="AlphaFoldDB" id="A0A167VEV0"/>
<dbReference type="Proteomes" id="UP000076532">
    <property type="component" value="Unassembled WGS sequence"/>
</dbReference>
<feature type="compositionally biased region" description="Low complexity" evidence="1">
    <location>
        <begin position="190"/>
        <end position="205"/>
    </location>
</feature>
<evidence type="ECO:0000256" key="1">
    <source>
        <dbReference type="SAM" id="MobiDB-lite"/>
    </source>
</evidence>
<feature type="compositionally biased region" description="Low complexity" evidence="1">
    <location>
        <begin position="265"/>
        <end position="275"/>
    </location>
</feature>
<feature type="region of interest" description="Disordered" evidence="1">
    <location>
        <begin position="234"/>
        <end position="296"/>
    </location>
</feature>
<evidence type="ECO:0000313" key="2">
    <source>
        <dbReference type="EMBL" id="KZP04939.1"/>
    </source>
</evidence>
<name>A0A167VEV0_9AGAM</name>
<dbReference type="EMBL" id="KV417877">
    <property type="protein sequence ID" value="KZP04939.1"/>
    <property type="molecule type" value="Genomic_DNA"/>
</dbReference>
<organism evidence="2 3">
    <name type="scientific">Athelia psychrophila</name>
    <dbReference type="NCBI Taxonomy" id="1759441"/>
    <lineage>
        <taxon>Eukaryota</taxon>
        <taxon>Fungi</taxon>
        <taxon>Dikarya</taxon>
        <taxon>Basidiomycota</taxon>
        <taxon>Agaricomycotina</taxon>
        <taxon>Agaricomycetes</taxon>
        <taxon>Agaricomycetidae</taxon>
        <taxon>Atheliales</taxon>
        <taxon>Atheliaceae</taxon>
        <taxon>Athelia</taxon>
    </lineage>
</organism>
<accession>A0A167VEV0</accession>